<feature type="transmembrane region" description="Helical" evidence="1">
    <location>
        <begin position="149"/>
        <end position="167"/>
    </location>
</feature>
<sequence length="247" mass="28866">MLYFSPFYTILAIIGLVKLEVIGSVGMIDFMLFMIFSILETYAMFFLAFKIFKIDLYHKEMLFASFIMGFFSYTLRINYGIASLDTFSQYALMFCFMWMLFRIHPFYASILTGMAYQAYSVIQTIIMYLLDSVINMPLNTSEPITKNIMTMQILSALAAVLIGMYVGHKRIGFDFVPDKPDVRIKPTTSEKLLFALNLPTVIVVTLLTYFFESFFSFFIPIFYGVLLWGYLYFSHKKDRNNYESFNF</sequence>
<feature type="transmembrane region" description="Helical" evidence="1">
    <location>
        <begin position="61"/>
        <end position="81"/>
    </location>
</feature>
<dbReference type="EMBL" id="MPTW01000005">
    <property type="protein sequence ID" value="OME70507.1"/>
    <property type="molecule type" value="Genomic_DNA"/>
</dbReference>
<dbReference type="AlphaFoldDB" id="A0A1R0ZHU1"/>
<dbReference type="Proteomes" id="UP000187425">
    <property type="component" value="Unassembled WGS sequence"/>
</dbReference>
<evidence type="ECO:0000313" key="3">
    <source>
        <dbReference type="Proteomes" id="UP000187425"/>
    </source>
</evidence>
<proteinExistence type="predicted"/>
<keyword evidence="1" id="KW-0812">Transmembrane</keyword>
<feature type="transmembrane region" description="Helical" evidence="1">
    <location>
        <begin position="110"/>
        <end position="129"/>
    </location>
</feature>
<gene>
    <name evidence="2" type="ORF">BSK65_11295</name>
</gene>
<comment type="caution">
    <text evidence="2">The sequence shown here is derived from an EMBL/GenBank/DDBJ whole genome shotgun (WGS) entry which is preliminary data.</text>
</comment>
<keyword evidence="1" id="KW-0472">Membrane</keyword>
<keyword evidence="1" id="KW-1133">Transmembrane helix</keyword>
<reference evidence="2 3" key="1">
    <citation type="submission" date="2016-11" db="EMBL/GenBank/DDBJ databases">
        <title>Paenibacillus species isolates.</title>
        <authorList>
            <person name="Beno S.M."/>
        </authorList>
    </citation>
    <scope>NUCLEOTIDE SEQUENCE [LARGE SCALE GENOMIC DNA]</scope>
    <source>
        <strain evidence="2 3">FSL H7-0443</strain>
    </source>
</reference>
<organism evidence="2 3">
    <name type="scientific">Paenibacillus odorifer</name>
    <dbReference type="NCBI Taxonomy" id="189426"/>
    <lineage>
        <taxon>Bacteria</taxon>
        <taxon>Bacillati</taxon>
        <taxon>Bacillota</taxon>
        <taxon>Bacilli</taxon>
        <taxon>Bacillales</taxon>
        <taxon>Paenibacillaceae</taxon>
        <taxon>Paenibacillus</taxon>
    </lineage>
</organism>
<feature type="transmembrane region" description="Helical" evidence="1">
    <location>
        <begin position="31"/>
        <end position="49"/>
    </location>
</feature>
<name>A0A1R0ZHU1_9BACL</name>
<feature type="transmembrane region" description="Helical" evidence="1">
    <location>
        <begin position="192"/>
        <end position="211"/>
    </location>
</feature>
<accession>A0A1R0ZHU1</accession>
<evidence type="ECO:0000256" key="1">
    <source>
        <dbReference type="SAM" id="Phobius"/>
    </source>
</evidence>
<evidence type="ECO:0000313" key="2">
    <source>
        <dbReference type="EMBL" id="OME70507.1"/>
    </source>
</evidence>
<feature type="transmembrane region" description="Helical" evidence="1">
    <location>
        <begin position="217"/>
        <end position="233"/>
    </location>
</feature>
<feature type="transmembrane region" description="Helical" evidence="1">
    <location>
        <begin position="7"/>
        <end position="25"/>
    </location>
</feature>
<protein>
    <submittedName>
        <fullName evidence="2">Uncharacterized protein</fullName>
    </submittedName>
</protein>